<dbReference type="Gene3D" id="3.40.50.300">
    <property type="entry name" value="P-loop containing nucleotide triphosphate hydrolases"/>
    <property type="match status" value="1"/>
</dbReference>
<comment type="catalytic activity">
    <reaction evidence="2">
        <text>adenosylcob(III)inamide phosphate + GTP + H(+) = adenosylcob(III)inamide-GDP + diphosphate</text>
        <dbReference type="Rhea" id="RHEA:22712"/>
        <dbReference type="ChEBI" id="CHEBI:15378"/>
        <dbReference type="ChEBI" id="CHEBI:33019"/>
        <dbReference type="ChEBI" id="CHEBI:37565"/>
        <dbReference type="ChEBI" id="CHEBI:58502"/>
        <dbReference type="ChEBI" id="CHEBI:60487"/>
        <dbReference type="EC" id="2.7.7.62"/>
    </reaction>
</comment>
<organism evidence="18 19">
    <name type="scientific">Paenibacillus taichungensis</name>
    <dbReference type="NCBI Taxonomy" id="484184"/>
    <lineage>
        <taxon>Bacteria</taxon>
        <taxon>Bacillati</taxon>
        <taxon>Bacillota</taxon>
        <taxon>Bacilli</taxon>
        <taxon>Bacillales</taxon>
        <taxon>Paenibacillaceae</taxon>
        <taxon>Paenibacillus</taxon>
    </lineage>
</organism>
<keyword evidence="10" id="KW-0169">Cobalamin biosynthesis</keyword>
<dbReference type="EMBL" id="QEVW01000001">
    <property type="protein sequence ID" value="RAW19517.1"/>
    <property type="molecule type" value="Genomic_DNA"/>
</dbReference>
<comment type="catalytic activity">
    <reaction evidence="1">
        <text>adenosylcob(III)inamide + ATP = adenosylcob(III)inamide phosphate + ADP + H(+)</text>
        <dbReference type="Rhea" id="RHEA:15769"/>
        <dbReference type="ChEBI" id="CHEBI:2480"/>
        <dbReference type="ChEBI" id="CHEBI:15378"/>
        <dbReference type="ChEBI" id="CHEBI:30616"/>
        <dbReference type="ChEBI" id="CHEBI:58502"/>
        <dbReference type="ChEBI" id="CHEBI:456216"/>
        <dbReference type="EC" id="2.7.1.156"/>
    </reaction>
</comment>
<dbReference type="GO" id="GO:0005525">
    <property type="term" value="F:GTP binding"/>
    <property type="evidence" value="ECO:0007669"/>
    <property type="project" value="UniProtKB-KW"/>
</dbReference>
<evidence type="ECO:0000256" key="17">
    <source>
        <dbReference type="ARBA" id="ARBA00030571"/>
    </source>
</evidence>
<dbReference type="GO" id="GO:0005524">
    <property type="term" value="F:ATP binding"/>
    <property type="evidence" value="ECO:0007669"/>
    <property type="project" value="UniProtKB-KW"/>
</dbReference>
<protein>
    <recommendedName>
        <fullName evidence="16">Adenosylcobinamide kinase</fullName>
        <ecNumber evidence="8">2.7.1.156</ecNumber>
        <ecNumber evidence="9">2.7.7.62</ecNumber>
    </recommendedName>
    <alternativeName>
        <fullName evidence="17">Adenosylcobinamide-phosphate guanylyltransferase</fullName>
    </alternativeName>
</protein>
<dbReference type="Proteomes" id="UP000250642">
    <property type="component" value="Unassembled WGS sequence"/>
</dbReference>
<evidence type="ECO:0000313" key="19">
    <source>
        <dbReference type="Proteomes" id="UP000250642"/>
    </source>
</evidence>
<keyword evidence="11" id="KW-0808">Transferase</keyword>
<dbReference type="EC" id="2.7.1.156" evidence="8"/>
<keyword evidence="14" id="KW-0067">ATP-binding</keyword>
<evidence type="ECO:0000256" key="10">
    <source>
        <dbReference type="ARBA" id="ARBA00022573"/>
    </source>
</evidence>
<comment type="catalytic activity">
    <reaction evidence="3">
        <text>adenosylcob(III)inamide + GTP = adenosylcob(III)inamide phosphate + GDP + H(+)</text>
        <dbReference type="Rhea" id="RHEA:15765"/>
        <dbReference type="ChEBI" id="CHEBI:2480"/>
        <dbReference type="ChEBI" id="CHEBI:15378"/>
        <dbReference type="ChEBI" id="CHEBI:37565"/>
        <dbReference type="ChEBI" id="CHEBI:58189"/>
        <dbReference type="ChEBI" id="CHEBI:58502"/>
        <dbReference type="EC" id="2.7.1.156"/>
    </reaction>
</comment>
<evidence type="ECO:0000256" key="3">
    <source>
        <dbReference type="ARBA" id="ARBA00001522"/>
    </source>
</evidence>
<dbReference type="GO" id="GO:0009236">
    <property type="term" value="P:cobalamin biosynthetic process"/>
    <property type="evidence" value="ECO:0007669"/>
    <property type="project" value="UniProtKB-UniPathway"/>
</dbReference>
<keyword evidence="12" id="KW-0547">Nucleotide-binding</keyword>
<dbReference type="Pfam" id="PF02283">
    <property type="entry name" value="CobU"/>
    <property type="match status" value="1"/>
</dbReference>
<keyword evidence="15" id="KW-0342">GTP-binding</keyword>
<evidence type="ECO:0000256" key="1">
    <source>
        <dbReference type="ARBA" id="ARBA00000312"/>
    </source>
</evidence>
<dbReference type="PANTHER" id="PTHR34848">
    <property type="match status" value="1"/>
</dbReference>
<evidence type="ECO:0000256" key="7">
    <source>
        <dbReference type="ARBA" id="ARBA00007490"/>
    </source>
</evidence>
<evidence type="ECO:0000256" key="16">
    <source>
        <dbReference type="ARBA" id="ARBA00029570"/>
    </source>
</evidence>
<gene>
    <name evidence="18" type="ORF">DC345_01735</name>
</gene>
<comment type="caution">
    <text evidence="18">The sequence shown here is derived from an EMBL/GenBank/DDBJ whole genome shotgun (WGS) entry which is preliminary data.</text>
</comment>
<evidence type="ECO:0000256" key="13">
    <source>
        <dbReference type="ARBA" id="ARBA00022777"/>
    </source>
</evidence>
<comment type="function">
    <text evidence="4">Catalyzes ATP-dependent phosphorylation of adenosylcobinamide and addition of GMP to adenosylcobinamide phosphate.</text>
</comment>
<evidence type="ECO:0000256" key="2">
    <source>
        <dbReference type="ARBA" id="ARBA00000711"/>
    </source>
</evidence>
<dbReference type="InterPro" id="IPR003203">
    <property type="entry name" value="CobU/CobP"/>
</dbReference>
<sequence length="184" mass="20326">MKEGSGLLITVTGGIGSGKTRFALGYAARISREGIYLSTGDHDPVIPELPSAHYRAIQAGNGQHLTEVLHQINRESNLFLADQRIVIVDSLTAWMAAGFRASDDLDQQRSETQLLLDALLSYQGKLLVITNEMHGSLYPSEEERIFAARMASVNRALQAHSEQMYLLISGLPVDLKDRGLRYED</sequence>
<evidence type="ECO:0000256" key="12">
    <source>
        <dbReference type="ARBA" id="ARBA00022741"/>
    </source>
</evidence>
<keyword evidence="13" id="KW-0418">Kinase</keyword>
<dbReference type="InterPro" id="IPR027417">
    <property type="entry name" value="P-loop_NTPase"/>
</dbReference>
<evidence type="ECO:0000256" key="15">
    <source>
        <dbReference type="ARBA" id="ARBA00023134"/>
    </source>
</evidence>
<evidence type="ECO:0000256" key="6">
    <source>
        <dbReference type="ARBA" id="ARBA00005159"/>
    </source>
</evidence>
<reference evidence="18 19" key="1">
    <citation type="submission" date="2018-04" db="EMBL/GenBank/DDBJ databases">
        <title>Paenibacillus taichungensis Genome sequencing and assembly.</title>
        <authorList>
            <person name="Xu J."/>
            <person name="Rensing C."/>
            <person name="Mazhar H.S."/>
        </authorList>
    </citation>
    <scope>NUCLEOTIDE SEQUENCE [LARGE SCALE GENOMIC DNA]</scope>
    <source>
        <strain evidence="18 19">NC1</strain>
    </source>
</reference>
<dbReference type="EC" id="2.7.7.62" evidence="9"/>
<name>A0A329R4B9_9BACL</name>
<dbReference type="GO" id="GO:0043752">
    <property type="term" value="F:adenosylcobinamide kinase activity"/>
    <property type="evidence" value="ECO:0007669"/>
    <property type="project" value="UniProtKB-EC"/>
</dbReference>
<evidence type="ECO:0000256" key="9">
    <source>
        <dbReference type="ARBA" id="ARBA00012523"/>
    </source>
</evidence>
<dbReference type="UniPathway" id="UPA00148">
    <property type="reaction ID" value="UER00236"/>
</dbReference>
<evidence type="ECO:0000313" key="18">
    <source>
        <dbReference type="EMBL" id="RAW19517.1"/>
    </source>
</evidence>
<accession>A0A329R4B9</accession>
<proteinExistence type="inferred from homology"/>
<dbReference type="PANTHER" id="PTHR34848:SF1">
    <property type="entry name" value="BIFUNCTIONAL ADENOSYLCOBALAMIN BIOSYNTHESIS PROTEIN COBU"/>
    <property type="match status" value="1"/>
</dbReference>
<evidence type="ECO:0000256" key="11">
    <source>
        <dbReference type="ARBA" id="ARBA00022679"/>
    </source>
</evidence>
<comment type="pathway">
    <text evidence="5">Cofactor biosynthesis; adenosylcobalamin biosynthesis; adenosylcobalamin from cob(II)yrinate a,c-diamide: step 6/7.</text>
</comment>
<evidence type="ECO:0000256" key="4">
    <source>
        <dbReference type="ARBA" id="ARBA00003889"/>
    </source>
</evidence>
<dbReference type="SUPFAM" id="SSF52540">
    <property type="entry name" value="P-loop containing nucleoside triphosphate hydrolases"/>
    <property type="match status" value="1"/>
</dbReference>
<dbReference type="AlphaFoldDB" id="A0A329R4B9"/>
<evidence type="ECO:0000256" key="5">
    <source>
        <dbReference type="ARBA" id="ARBA00004692"/>
    </source>
</evidence>
<dbReference type="GO" id="GO:0008820">
    <property type="term" value="F:cobinamide phosphate guanylyltransferase activity"/>
    <property type="evidence" value="ECO:0007669"/>
    <property type="project" value="UniProtKB-EC"/>
</dbReference>
<comment type="pathway">
    <text evidence="6">Cofactor biosynthesis; adenosylcobalamin biosynthesis; adenosylcobalamin from cob(II)yrinate a,c-diamide: step 5/7.</text>
</comment>
<evidence type="ECO:0000256" key="8">
    <source>
        <dbReference type="ARBA" id="ARBA00012016"/>
    </source>
</evidence>
<evidence type="ECO:0000256" key="14">
    <source>
        <dbReference type="ARBA" id="ARBA00022840"/>
    </source>
</evidence>
<comment type="similarity">
    <text evidence="7">Belongs to the CobU/CobP family.</text>
</comment>